<dbReference type="SUPFAM" id="SSF52540">
    <property type="entry name" value="P-loop containing nucleoside triphosphate hydrolases"/>
    <property type="match status" value="1"/>
</dbReference>
<feature type="domain" description="ATPase AAA-type core" evidence="6">
    <location>
        <begin position="258"/>
        <end position="370"/>
    </location>
</feature>
<dbReference type="Gene3D" id="6.10.280.40">
    <property type="match status" value="1"/>
</dbReference>
<accession>A0A0D9Y1V9</accession>
<dbReference type="STRING" id="77586.A0A0D9Y1V9"/>
<dbReference type="InterPro" id="IPR027417">
    <property type="entry name" value="P-loop_NTPase"/>
</dbReference>
<dbReference type="Pfam" id="PF25568">
    <property type="entry name" value="AAA_lid_At3g28540"/>
    <property type="match status" value="1"/>
</dbReference>
<dbReference type="AlphaFoldDB" id="A0A0D9Y1V9"/>
<organism evidence="9 10">
    <name type="scientific">Leersia perrieri</name>
    <dbReference type="NCBI Taxonomy" id="77586"/>
    <lineage>
        <taxon>Eukaryota</taxon>
        <taxon>Viridiplantae</taxon>
        <taxon>Streptophyta</taxon>
        <taxon>Embryophyta</taxon>
        <taxon>Tracheophyta</taxon>
        <taxon>Spermatophyta</taxon>
        <taxon>Magnoliopsida</taxon>
        <taxon>Liliopsida</taxon>
        <taxon>Poales</taxon>
        <taxon>Poaceae</taxon>
        <taxon>BOP clade</taxon>
        <taxon>Oryzoideae</taxon>
        <taxon>Oryzeae</taxon>
        <taxon>Oryzinae</taxon>
        <taxon>Leersia</taxon>
    </lineage>
</organism>
<keyword evidence="5" id="KW-0472">Membrane</keyword>
<dbReference type="PANTHER" id="PTHR23070">
    <property type="entry name" value="BCS1 AAA-TYPE ATPASE"/>
    <property type="match status" value="1"/>
</dbReference>
<reference evidence="9 10" key="1">
    <citation type="submission" date="2012-08" db="EMBL/GenBank/DDBJ databases">
        <title>Oryza genome evolution.</title>
        <authorList>
            <person name="Wing R.A."/>
        </authorList>
    </citation>
    <scope>NUCLEOTIDE SEQUENCE</scope>
</reference>
<keyword evidence="3" id="KW-0547">Nucleotide-binding</keyword>
<dbReference type="Gramene" id="LPERR12G16950.1">
    <property type="protein sequence ID" value="LPERR12G16950.1"/>
    <property type="gene ID" value="LPERR12G16950"/>
</dbReference>
<feature type="region of interest" description="Disordered" evidence="4">
    <location>
        <begin position="295"/>
        <end position="315"/>
    </location>
</feature>
<keyword evidence="2" id="KW-0460">Magnesium</keyword>
<evidence type="ECO:0000256" key="5">
    <source>
        <dbReference type="SAM" id="Phobius"/>
    </source>
</evidence>
<dbReference type="GO" id="GO:0016887">
    <property type="term" value="F:ATP hydrolysis activity"/>
    <property type="evidence" value="ECO:0007669"/>
    <property type="project" value="InterPro"/>
</dbReference>
<evidence type="ECO:0000256" key="3">
    <source>
        <dbReference type="RuleBase" id="RU003651"/>
    </source>
</evidence>
<name>A0A0D9Y1V9_9ORYZ</name>
<feature type="domain" description="AAA-type ATPase N-terminal" evidence="7">
    <location>
        <begin position="36"/>
        <end position="128"/>
    </location>
</feature>
<protein>
    <recommendedName>
        <fullName evidence="11">AAA-type ATPase N-terminal domain-containing protein</fullName>
    </recommendedName>
</protein>
<dbReference type="Pfam" id="PF14363">
    <property type="entry name" value="AAA_assoc"/>
    <property type="match status" value="1"/>
</dbReference>
<dbReference type="InterPro" id="IPR003959">
    <property type="entry name" value="ATPase_AAA_core"/>
</dbReference>
<evidence type="ECO:0008006" key="11">
    <source>
        <dbReference type="Google" id="ProtNLM"/>
    </source>
</evidence>
<comment type="cofactor">
    <cofactor evidence="1">
        <name>Mg(2+)</name>
        <dbReference type="ChEBI" id="CHEBI:18420"/>
    </cofactor>
</comment>
<dbReference type="Gene3D" id="3.40.50.300">
    <property type="entry name" value="P-loop containing nucleotide triphosphate hydrolases"/>
    <property type="match status" value="1"/>
</dbReference>
<keyword evidence="5" id="KW-1133">Transmembrane helix</keyword>
<dbReference type="eggNOG" id="KOG0743">
    <property type="taxonomic scope" value="Eukaryota"/>
</dbReference>
<dbReference type="InterPro" id="IPR050747">
    <property type="entry name" value="Mitochondrial_chaperone_BCS1"/>
</dbReference>
<dbReference type="InterPro" id="IPR058017">
    <property type="entry name" value="At3g28540-like_C"/>
</dbReference>
<sequence>MALMAAAAEGMFAGWAGVWSAVASFLFFFSMLQEYIPFQLQDHIAALAGRLHSLISPYATVTIDDQQPTSDYFSRSEAFHAVEAYLSASPCAARARRLRANLADRMSLAVDDHEGVTDKFHGATMWWRKTKNLPGATVITWSPRNAEHRSYRLYFHRRHRRLVEDEYLPFVLAEGRAVAVRNRQRRLFTDNPAADWASNEDGRAWSHVKLEHPSTFATLAMDPARKKEILDDLDMFRDGKDYYASVGKAWTCCSLTAVKSNTELRRLFIETTGKSIIVIEDIDCSIDLTGKRKKKKKKNKASDKKNKMMPPWDRDDEEKKVTLSGLLNFIDGLWSACGGERIIIFTTNHKEKLDPALIRRGRMDMHIEMSYCCFEAFKVLAKNYLGVDKHELFNEIRRLLEEADMSPADVAENLMPRSKRTDVDACLGRLVKALHEAKETKAALAENKEDIKGIEKIEDDNDDDEESDSSNNSKDDESNPVCQNENDKKEK</sequence>
<comment type="similarity">
    <text evidence="3">Belongs to the AAA ATPase family.</text>
</comment>
<evidence type="ECO:0000256" key="2">
    <source>
        <dbReference type="ARBA" id="ARBA00022842"/>
    </source>
</evidence>
<dbReference type="Pfam" id="PF00004">
    <property type="entry name" value="AAA"/>
    <property type="match status" value="1"/>
</dbReference>
<keyword evidence="3" id="KW-0067">ATP-binding</keyword>
<proteinExistence type="inferred from homology"/>
<dbReference type="InterPro" id="IPR003960">
    <property type="entry name" value="ATPase_AAA_CS"/>
</dbReference>
<feature type="compositionally biased region" description="Basic and acidic residues" evidence="4">
    <location>
        <begin position="446"/>
        <end position="456"/>
    </location>
</feature>
<feature type="transmembrane region" description="Helical" evidence="5">
    <location>
        <begin position="12"/>
        <end position="32"/>
    </location>
</feature>
<dbReference type="Proteomes" id="UP000032180">
    <property type="component" value="Chromosome 12"/>
</dbReference>
<evidence type="ECO:0000256" key="1">
    <source>
        <dbReference type="ARBA" id="ARBA00001946"/>
    </source>
</evidence>
<evidence type="ECO:0000313" key="9">
    <source>
        <dbReference type="EnsemblPlants" id="LPERR12G16950.1"/>
    </source>
</evidence>
<evidence type="ECO:0000256" key="4">
    <source>
        <dbReference type="SAM" id="MobiDB-lite"/>
    </source>
</evidence>
<evidence type="ECO:0000259" key="6">
    <source>
        <dbReference type="Pfam" id="PF00004"/>
    </source>
</evidence>
<dbReference type="InterPro" id="IPR025753">
    <property type="entry name" value="AAA_N_dom"/>
</dbReference>
<keyword evidence="10" id="KW-1185">Reference proteome</keyword>
<evidence type="ECO:0000313" key="10">
    <source>
        <dbReference type="Proteomes" id="UP000032180"/>
    </source>
</evidence>
<feature type="domain" description="AAA+ ATPase At3g28540-like C-terminal" evidence="8">
    <location>
        <begin position="372"/>
        <end position="443"/>
    </location>
</feature>
<dbReference type="PROSITE" id="PS00674">
    <property type="entry name" value="AAA"/>
    <property type="match status" value="1"/>
</dbReference>
<dbReference type="HOGENOM" id="CLU_010189_0_1_1"/>
<feature type="region of interest" description="Disordered" evidence="4">
    <location>
        <begin position="446"/>
        <end position="491"/>
    </location>
</feature>
<evidence type="ECO:0000259" key="7">
    <source>
        <dbReference type="Pfam" id="PF14363"/>
    </source>
</evidence>
<feature type="compositionally biased region" description="Acidic residues" evidence="4">
    <location>
        <begin position="457"/>
        <end position="468"/>
    </location>
</feature>
<dbReference type="EnsemblPlants" id="LPERR12G16950.1">
    <property type="protein sequence ID" value="LPERR12G16950.1"/>
    <property type="gene ID" value="LPERR12G16950"/>
</dbReference>
<evidence type="ECO:0000259" key="8">
    <source>
        <dbReference type="Pfam" id="PF25568"/>
    </source>
</evidence>
<reference evidence="9" key="3">
    <citation type="submission" date="2015-04" db="UniProtKB">
        <authorList>
            <consortium name="EnsemblPlants"/>
        </authorList>
    </citation>
    <scope>IDENTIFICATION</scope>
</reference>
<dbReference type="GO" id="GO:0005524">
    <property type="term" value="F:ATP binding"/>
    <property type="evidence" value="ECO:0007669"/>
    <property type="project" value="UniProtKB-KW"/>
</dbReference>
<keyword evidence="5" id="KW-0812">Transmembrane</keyword>
<reference evidence="10" key="2">
    <citation type="submission" date="2013-12" db="EMBL/GenBank/DDBJ databases">
        <authorList>
            <person name="Yu Y."/>
            <person name="Lee S."/>
            <person name="de Baynast K."/>
            <person name="Wissotski M."/>
            <person name="Liu L."/>
            <person name="Talag J."/>
            <person name="Goicoechea J."/>
            <person name="Angelova A."/>
            <person name="Jetty R."/>
            <person name="Kudrna D."/>
            <person name="Golser W."/>
            <person name="Rivera L."/>
            <person name="Zhang J."/>
            <person name="Wing R."/>
        </authorList>
    </citation>
    <scope>NUCLEOTIDE SEQUENCE</scope>
</reference>